<dbReference type="Gene3D" id="3.10.310.50">
    <property type="match status" value="1"/>
</dbReference>
<feature type="domain" description="TPM" evidence="3">
    <location>
        <begin position="33"/>
        <end position="152"/>
    </location>
</feature>
<feature type="transmembrane region" description="Helical" evidence="1">
    <location>
        <begin position="199"/>
        <end position="218"/>
    </location>
</feature>
<dbReference type="EMBL" id="JAENIJ010000008">
    <property type="protein sequence ID" value="MBK1882114.1"/>
    <property type="molecule type" value="Genomic_DNA"/>
</dbReference>
<evidence type="ECO:0000256" key="2">
    <source>
        <dbReference type="SAM" id="SignalP"/>
    </source>
</evidence>
<dbReference type="InterPro" id="IPR007621">
    <property type="entry name" value="TPM_dom"/>
</dbReference>
<feature type="signal peptide" evidence="2">
    <location>
        <begin position="1"/>
        <end position="21"/>
    </location>
</feature>
<accession>A0A934SA36</accession>
<name>A0A934SA36_9BACT</name>
<evidence type="ECO:0000259" key="3">
    <source>
        <dbReference type="Pfam" id="PF04536"/>
    </source>
</evidence>
<keyword evidence="5" id="KW-1185">Reference proteome</keyword>
<keyword evidence="2" id="KW-0732">Signal</keyword>
<keyword evidence="1" id="KW-1133">Transmembrane helix</keyword>
<dbReference type="AlphaFoldDB" id="A0A934SA36"/>
<comment type="caution">
    <text evidence="4">The sequence shown here is derived from an EMBL/GenBank/DDBJ whole genome shotgun (WGS) entry which is preliminary data.</text>
</comment>
<keyword evidence="1" id="KW-0812">Transmembrane</keyword>
<evidence type="ECO:0000313" key="5">
    <source>
        <dbReference type="Proteomes" id="UP000603141"/>
    </source>
</evidence>
<dbReference type="Pfam" id="PF04536">
    <property type="entry name" value="TPM_phosphatase"/>
    <property type="match status" value="1"/>
</dbReference>
<organism evidence="4 5">
    <name type="scientific">Luteolibacter pohnpeiensis</name>
    <dbReference type="NCBI Taxonomy" id="454153"/>
    <lineage>
        <taxon>Bacteria</taxon>
        <taxon>Pseudomonadati</taxon>
        <taxon>Verrucomicrobiota</taxon>
        <taxon>Verrucomicrobiia</taxon>
        <taxon>Verrucomicrobiales</taxon>
        <taxon>Verrucomicrobiaceae</taxon>
        <taxon>Luteolibacter</taxon>
    </lineage>
</organism>
<protein>
    <submittedName>
        <fullName evidence="4">TPM domain-containing protein</fullName>
    </submittedName>
</protein>
<reference evidence="4" key="1">
    <citation type="submission" date="2021-01" db="EMBL/GenBank/DDBJ databases">
        <title>Modified the classification status of verrucomicrobia.</title>
        <authorList>
            <person name="Feng X."/>
        </authorList>
    </citation>
    <scope>NUCLEOTIDE SEQUENCE</scope>
    <source>
        <strain evidence="4">KCTC 22041</strain>
    </source>
</reference>
<proteinExistence type="predicted"/>
<gene>
    <name evidence="4" type="ORF">JIN85_06800</name>
</gene>
<sequence length="262" mass="29493">MNRWKWMIVALLGCWGMLAHAAPEIGPRPENRIYDPDHQISEAKRDEISRNLASIHQNAGIDMLVAVVSDVRGTEPQRLAKNFADQWGYHGGHALVLFVPGMGGGPWIEVGGMIRSEIPDPTLAQITQNAINRARMEISTDESILRAVESLGDDLRFFGGQAARGTAPTVITMQPQAPIRYRNPVIVGLLQLFRDWRELMIFGVIGVLVILFLVLGLFRSWRRFKLMTPKKFPSISWKPRFGAPHAAIVYTYSQKHKTRSSR</sequence>
<dbReference type="Proteomes" id="UP000603141">
    <property type="component" value="Unassembled WGS sequence"/>
</dbReference>
<dbReference type="RefSeq" id="WP_200268935.1">
    <property type="nucleotide sequence ID" value="NZ_JAENIJ010000008.1"/>
</dbReference>
<evidence type="ECO:0000313" key="4">
    <source>
        <dbReference type="EMBL" id="MBK1882114.1"/>
    </source>
</evidence>
<evidence type="ECO:0000256" key="1">
    <source>
        <dbReference type="SAM" id="Phobius"/>
    </source>
</evidence>
<feature type="chain" id="PRO_5037896091" evidence="2">
    <location>
        <begin position="22"/>
        <end position="262"/>
    </location>
</feature>
<keyword evidence="1" id="KW-0472">Membrane</keyword>